<feature type="domain" description="Flavin reductase like" evidence="3">
    <location>
        <begin position="5"/>
        <end position="147"/>
    </location>
</feature>
<organism evidence="4 5">
    <name type="scientific">Acidiferrimicrobium australe</name>
    <dbReference type="NCBI Taxonomy" id="2664430"/>
    <lineage>
        <taxon>Bacteria</taxon>
        <taxon>Bacillati</taxon>
        <taxon>Actinomycetota</taxon>
        <taxon>Acidimicrobiia</taxon>
        <taxon>Acidimicrobiales</taxon>
        <taxon>Acidimicrobiaceae</taxon>
        <taxon>Acidiferrimicrobium</taxon>
    </lineage>
</organism>
<dbReference type="EMBL" id="WJHE01000457">
    <property type="protein sequence ID" value="MST33019.1"/>
    <property type="molecule type" value="Genomic_DNA"/>
</dbReference>
<dbReference type="PANTHER" id="PTHR30466">
    <property type="entry name" value="FLAVIN REDUCTASE"/>
    <property type="match status" value="1"/>
</dbReference>
<evidence type="ECO:0000256" key="2">
    <source>
        <dbReference type="ARBA" id="ARBA00023002"/>
    </source>
</evidence>
<dbReference type="Gene3D" id="2.30.110.10">
    <property type="entry name" value="Electron Transport, Fmn-binding Protein, Chain A"/>
    <property type="match status" value="1"/>
</dbReference>
<dbReference type="Pfam" id="PF01613">
    <property type="entry name" value="Flavin_Reduct"/>
    <property type="match status" value="1"/>
</dbReference>
<evidence type="ECO:0000256" key="1">
    <source>
        <dbReference type="ARBA" id="ARBA00008898"/>
    </source>
</evidence>
<accession>A0ABW9QTJ3</accession>
<evidence type="ECO:0000313" key="4">
    <source>
        <dbReference type="EMBL" id="MST33019.1"/>
    </source>
</evidence>
<evidence type="ECO:0000313" key="5">
    <source>
        <dbReference type="Proteomes" id="UP000437736"/>
    </source>
</evidence>
<comment type="similarity">
    <text evidence="1">Belongs to the non-flavoprotein flavin reductase family.</text>
</comment>
<protein>
    <submittedName>
        <fullName evidence="4">Flavin reductase</fullName>
    </submittedName>
</protein>
<dbReference type="InterPro" id="IPR050268">
    <property type="entry name" value="NADH-dep_flavin_reductase"/>
</dbReference>
<dbReference type="InterPro" id="IPR012349">
    <property type="entry name" value="Split_barrel_FMN-bd"/>
</dbReference>
<gene>
    <name evidence="4" type="ORF">GHK86_09845</name>
</gene>
<dbReference type="SUPFAM" id="SSF50475">
    <property type="entry name" value="FMN-binding split barrel"/>
    <property type="match status" value="1"/>
</dbReference>
<keyword evidence="2" id="KW-0560">Oxidoreductase</keyword>
<sequence>MRQVLGRFASGVVVVSGSGPDGPVGFTCQSFFSLSLEPPLVALAPSRSSATWPHLHRSTLFTANVLRDGQADLARSFSRTGVDKFAGVAWVPGPTGTPHLRGALAWVDCRVEQVHAGGDHHLVVGRVLQLAGEDGRPLVFYRGRFASLEG</sequence>
<comment type="caution">
    <text evidence="4">The sequence shown here is derived from an EMBL/GenBank/DDBJ whole genome shotgun (WGS) entry which is preliminary data.</text>
</comment>
<dbReference type="InterPro" id="IPR002563">
    <property type="entry name" value="Flavin_Rdtase-like_dom"/>
</dbReference>
<name>A0ABW9QTJ3_9ACTN</name>
<dbReference type="SMART" id="SM00903">
    <property type="entry name" value="Flavin_Reduct"/>
    <property type="match status" value="1"/>
</dbReference>
<keyword evidence="5" id="KW-1185">Reference proteome</keyword>
<dbReference type="PANTHER" id="PTHR30466:SF11">
    <property type="entry name" value="FLAVIN-DEPENDENT MONOOXYGENASE, REDUCTASE SUBUNIT HSAB"/>
    <property type="match status" value="1"/>
</dbReference>
<proteinExistence type="inferred from homology"/>
<reference evidence="4 5" key="1">
    <citation type="submission" date="2019-11" db="EMBL/GenBank/DDBJ databases">
        <title>Acidiferrimicrobium australis gen. nov., sp. nov., an acidophilic and obligately heterotrophic, member of the Actinobacteria that catalyses dissimilatory oxido- reduction of iron isolated from metal-rich acidic water in Chile.</title>
        <authorList>
            <person name="Gonzalez D."/>
            <person name="Huber K."/>
            <person name="Hedrich S."/>
            <person name="Rojas-Villalobos C."/>
            <person name="Quatrini R."/>
            <person name="Dinamarca M.A."/>
            <person name="Schwarz A."/>
            <person name="Canales C."/>
            <person name="Nancucheo I."/>
        </authorList>
    </citation>
    <scope>NUCLEOTIDE SEQUENCE [LARGE SCALE GENOMIC DNA]</scope>
    <source>
        <strain evidence="4 5">USS-CCA1</strain>
    </source>
</reference>
<evidence type="ECO:0000259" key="3">
    <source>
        <dbReference type="SMART" id="SM00903"/>
    </source>
</evidence>
<dbReference type="Proteomes" id="UP000437736">
    <property type="component" value="Unassembled WGS sequence"/>
</dbReference>